<organism evidence="3 4">
    <name type="scientific">Anaerocolumna jejuensis DSM 15929</name>
    <dbReference type="NCBI Taxonomy" id="1121322"/>
    <lineage>
        <taxon>Bacteria</taxon>
        <taxon>Bacillati</taxon>
        <taxon>Bacillota</taxon>
        <taxon>Clostridia</taxon>
        <taxon>Lachnospirales</taxon>
        <taxon>Lachnospiraceae</taxon>
        <taxon>Anaerocolumna</taxon>
    </lineage>
</organism>
<dbReference type="STRING" id="1121322.SAMN02745136_05463"/>
<dbReference type="Pfam" id="PF13349">
    <property type="entry name" value="DUF4097"/>
    <property type="match status" value="1"/>
</dbReference>
<dbReference type="RefSeq" id="WP_073280357.1">
    <property type="nucleotide sequence ID" value="NZ_FRAC01000044.1"/>
</dbReference>
<keyword evidence="4" id="KW-1185">Reference proteome</keyword>
<gene>
    <name evidence="3" type="ORF">SAMN02745136_05463</name>
</gene>
<dbReference type="AlphaFoldDB" id="A0A1M7CMA6"/>
<keyword evidence="1" id="KW-1133">Transmembrane helix</keyword>
<protein>
    <submittedName>
        <fullName evidence="3">Putative adhesin</fullName>
    </submittedName>
</protein>
<accession>A0A1M7CMA6</accession>
<sequence length="288" mass="30592">MSEFQKIIKYAAMAFAIFLAVGIITGIIGGVLALTGVISAVSDTNTESASGGGTMDFDKEFEGISNFHIKNGVGELSLVKGSGDKVRVTAADVTKDFRASVISGDELNITTKTNFWHIFNWGIKIHTKPRITVYLPENFEGKNVIIDAGAGNIKLEDLNCEKLDINAGVGNINGDNVKTQRLTVDGGVGEISMYGVTAEGSDINAGVGNIRIQGALYGRNTVDAGVGDITLTLKGSTDNYNIKVDPGIGNIYIDGNKYGQMSWNNKTAENSFDIDGGVGNIHVDFKND</sequence>
<keyword evidence="1" id="KW-0472">Membrane</keyword>
<evidence type="ECO:0000313" key="4">
    <source>
        <dbReference type="Proteomes" id="UP000184386"/>
    </source>
</evidence>
<evidence type="ECO:0000256" key="1">
    <source>
        <dbReference type="SAM" id="Phobius"/>
    </source>
</evidence>
<feature type="transmembrane region" description="Helical" evidence="1">
    <location>
        <begin position="12"/>
        <end position="38"/>
    </location>
</feature>
<evidence type="ECO:0000313" key="3">
    <source>
        <dbReference type="EMBL" id="SHL68386.1"/>
    </source>
</evidence>
<dbReference type="OrthoDB" id="2034022at2"/>
<name>A0A1M7CMA6_9FIRM</name>
<reference evidence="3 4" key="1">
    <citation type="submission" date="2016-11" db="EMBL/GenBank/DDBJ databases">
        <authorList>
            <person name="Jaros S."/>
            <person name="Januszkiewicz K."/>
            <person name="Wedrychowicz H."/>
        </authorList>
    </citation>
    <scope>NUCLEOTIDE SEQUENCE [LARGE SCALE GENOMIC DNA]</scope>
    <source>
        <strain evidence="3 4">DSM 15929</strain>
    </source>
</reference>
<feature type="domain" description="DUF4097" evidence="2">
    <location>
        <begin position="78"/>
        <end position="272"/>
    </location>
</feature>
<proteinExistence type="predicted"/>
<keyword evidence="1" id="KW-0812">Transmembrane</keyword>
<dbReference type="InterPro" id="IPR025164">
    <property type="entry name" value="Toastrack_DUF4097"/>
</dbReference>
<evidence type="ECO:0000259" key="2">
    <source>
        <dbReference type="Pfam" id="PF13349"/>
    </source>
</evidence>
<dbReference type="EMBL" id="FRAC01000044">
    <property type="protein sequence ID" value="SHL68386.1"/>
    <property type="molecule type" value="Genomic_DNA"/>
</dbReference>
<dbReference type="Proteomes" id="UP000184386">
    <property type="component" value="Unassembled WGS sequence"/>
</dbReference>